<dbReference type="InterPro" id="IPR001394">
    <property type="entry name" value="Peptidase_C19_UCH"/>
</dbReference>
<dbReference type="EC" id="3.4.19.12" evidence="3"/>
<dbReference type="Gene3D" id="3.90.70.10">
    <property type="entry name" value="Cysteine proteinases"/>
    <property type="match status" value="1"/>
</dbReference>
<organism evidence="3 4">
    <name type="scientific">Acanthosepion pharaonis</name>
    <name type="common">Pharaoh cuttlefish</name>
    <name type="synonym">Sepia pharaonis</name>
    <dbReference type="NCBI Taxonomy" id="158019"/>
    <lineage>
        <taxon>Eukaryota</taxon>
        <taxon>Metazoa</taxon>
        <taxon>Spiralia</taxon>
        <taxon>Lophotrochozoa</taxon>
        <taxon>Mollusca</taxon>
        <taxon>Cephalopoda</taxon>
        <taxon>Coleoidea</taxon>
        <taxon>Decapodiformes</taxon>
        <taxon>Sepiida</taxon>
        <taxon>Sepiina</taxon>
        <taxon>Sepiidae</taxon>
        <taxon>Acanthosepion</taxon>
    </lineage>
</organism>
<dbReference type="PANTHER" id="PTHR24006">
    <property type="entry name" value="UBIQUITIN CARBOXYL-TERMINAL HYDROLASE"/>
    <property type="match status" value="1"/>
</dbReference>
<dbReference type="Proteomes" id="UP000597762">
    <property type="component" value="Unassembled WGS sequence"/>
</dbReference>
<dbReference type="OrthoDB" id="2420415at2759"/>
<dbReference type="PANTHER" id="PTHR24006:SF908">
    <property type="entry name" value="DEUBIQUITINATING APOPTOTIC INHIBITOR, ISOFORM A"/>
    <property type="match status" value="1"/>
</dbReference>
<proteinExistence type="predicted"/>
<keyword evidence="4" id="KW-1185">Reference proteome</keyword>
<dbReference type="InterPro" id="IPR050164">
    <property type="entry name" value="Peptidase_C19"/>
</dbReference>
<evidence type="ECO:0000313" key="3">
    <source>
        <dbReference type="EMBL" id="CAE1258706.1"/>
    </source>
</evidence>
<reference evidence="3" key="1">
    <citation type="submission" date="2021-01" db="EMBL/GenBank/DDBJ databases">
        <authorList>
            <person name="Li R."/>
            <person name="Bekaert M."/>
        </authorList>
    </citation>
    <scope>NUCLEOTIDE SEQUENCE</scope>
    <source>
        <strain evidence="3">Farmed</strain>
    </source>
</reference>
<dbReference type="GO" id="GO:0005634">
    <property type="term" value="C:nucleus"/>
    <property type="evidence" value="ECO:0007669"/>
    <property type="project" value="TreeGrafter"/>
</dbReference>
<name>A0A812C2N5_ACAPH</name>
<dbReference type="SUPFAM" id="SSF54001">
    <property type="entry name" value="Cysteine proteinases"/>
    <property type="match status" value="1"/>
</dbReference>
<gene>
    <name evidence="3" type="ORF">SPHA_31341</name>
</gene>
<protein>
    <submittedName>
        <fullName evidence="3">USP35_38</fullName>
        <ecNumber evidence="3">3.4.19.12</ecNumber>
    </submittedName>
</protein>
<keyword evidence="3" id="KW-0378">Hydrolase</keyword>
<feature type="domain" description="USP" evidence="2">
    <location>
        <begin position="150"/>
        <end position="378"/>
    </location>
</feature>
<dbReference type="InterPro" id="IPR038765">
    <property type="entry name" value="Papain-like_cys_pep_sf"/>
</dbReference>
<feature type="region of interest" description="Disordered" evidence="1">
    <location>
        <begin position="338"/>
        <end position="366"/>
    </location>
</feature>
<accession>A0A812C2N5</accession>
<dbReference type="GO" id="GO:0004843">
    <property type="term" value="F:cysteine-type deubiquitinase activity"/>
    <property type="evidence" value="ECO:0007669"/>
    <property type="project" value="UniProtKB-EC"/>
</dbReference>
<dbReference type="GO" id="GO:0005829">
    <property type="term" value="C:cytosol"/>
    <property type="evidence" value="ECO:0007669"/>
    <property type="project" value="TreeGrafter"/>
</dbReference>
<evidence type="ECO:0000256" key="1">
    <source>
        <dbReference type="SAM" id="MobiDB-lite"/>
    </source>
</evidence>
<dbReference type="Pfam" id="PF00443">
    <property type="entry name" value="UCH"/>
    <property type="match status" value="1"/>
</dbReference>
<dbReference type="AlphaFoldDB" id="A0A812C2N5"/>
<dbReference type="PROSITE" id="PS50235">
    <property type="entry name" value="USP_3"/>
    <property type="match status" value="1"/>
</dbReference>
<dbReference type="InterPro" id="IPR049407">
    <property type="entry name" value="Usp38-like_N"/>
</dbReference>
<evidence type="ECO:0000259" key="2">
    <source>
        <dbReference type="PROSITE" id="PS50235"/>
    </source>
</evidence>
<dbReference type="GO" id="GO:0016579">
    <property type="term" value="P:protein deubiquitination"/>
    <property type="evidence" value="ECO:0007669"/>
    <property type="project" value="InterPro"/>
</dbReference>
<dbReference type="InterPro" id="IPR028889">
    <property type="entry name" value="USP"/>
</dbReference>
<comment type="caution">
    <text evidence="3">The sequence shown here is derived from an EMBL/GenBank/DDBJ whole genome shotgun (WGS) entry which is preliminary data.</text>
</comment>
<dbReference type="Pfam" id="PF21246">
    <property type="entry name" value="Usp38-like_N"/>
    <property type="match status" value="1"/>
</dbReference>
<dbReference type="EMBL" id="CAHIKZ030001284">
    <property type="protein sequence ID" value="CAE1258706.1"/>
    <property type="molecule type" value="Genomic_DNA"/>
</dbReference>
<sequence length="378" mass="43649">MKKYDILIELTEKNIEFLFNCLKIVLSRDEALKIFSHMLLRCHHNPAPFHKIIKLFPEVFTELKAENSISSTRCLRDLVELCHIQMYIHSGFPDLYEPVLKLTMETPTPALTFIKAVIEKYSSKCWGSSTPVVLSWSTREFLSMSPTKRLGLYNLSNTCYMNCTVQVLFLLDDFRRHLLKLSPSSKKILLYEMQRLFSFLLSSQRPAISPKSFYQASKPTWFNAFEQQDCVEFFSQSSVVNLNPFKLGDILKDEWYLFNDERVTYTEFMSSEKLGNYPQDTPYLLIYRMIDNKLISNAVGPQITLEQDQNFIPGRFKMEIRKDNAAFHKEEDSIITLSTGNKRKRDFDPNERGPPGSCGGGGNSSFSQIDTAGAKFIF</sequence>
<evidence type="ECO:0000313" key="4">
    <source>
        <dbReference type="Proteomes" id="UP000597762"/>
    </source>
</evidence>